<keyword evidence="5" id="KW-1185">Reference proteome</keyword>
<protein>
    <submittedName>
        <fullName evidence="4 6">AMP-binding enzyme</fullName>
    </submittedName>
</protein>
<evidence type="ECO:0000313" key="6">
    <source>
        <dbReference type="RefSeq" id="XP_033531017.1"/>
    </source>
</evidence>
<dbReference type="CDD" id="cd05911">
    <property type="entry name" value="Firefly_Luc_like"/>
    <property type="match status" value="1"/>
</dbReference>
<dbReference type="SUPFAM" id="SSF56801">
    <property type="entry name" value="Acetyl-CoA synthetase-like"/>
    <property type="match status" value="1"/>
</dbReference>
<dbReference type="Pfam" id="PF00501">
    <property type="entry name" value="AMP-binding"/>
    <property type="match status" value="1"/>
</dbReference>
<comment type="similarity">
    <text evidence="1">Belongs to the ATP-dependent AMP-binding enzyme family.</text>
</comment>
<feature type="domain" description="AMP-binding enzyme C-terminal" evidence="3">
    <location>
        <begin position="444"/>
        <end position="521"/>
    </location>
</feature>
<dbReference type="Proteomes" id="UP000504638">
    <property type="component" value="Unplaced"/>
</dbReference>
<reference evidence="6" key="3">
    <citation type="submission" date="2025-04" db="UniProtKB">
        <authorList>
            <consortium name="RefSeq"/>
        </authorList>
    </citation>
    <scope>IDENTIFICATION</scope>
    <source>
        <strain evidence="6">CBS 781.70</strain>
    </source>
</reference>
<name>A0A6G1FUK1_9PEZI</name>
<feature type="domain" description="AMP-dependent synthetase/ligase" evidence="2">
    <location>
        <begin position="29"/>
        <end position="393"/>
    </location>
</feature>
<reference evidence="6" key="2">
    <citation type="submission" date="2020-04" db="EMBL/GenBank/DDBJ databases">
        <authorList>
            <consortium name="NCBI Genome Project"/>
        </authorList>
    </citation>
    <scope>NUCLEOTIDE SEQUENCE</scope>
    <source>
        <strain evidence="6">CBS 781.70</strain>
    </source>
</reference>
<sequence length="539" mass="60577">MPFLAQSHIPIPTQDLLSWMFDNPQYDVDMPIYIDAANPQNSISNRQAKLMIRKMAAGFKKAGLQKGDVVCVHSFNDIYYPIAFLGIIAAGGIFAGTNPSYTPYEISHAIRTAQIKFFICEPEVMKNVLTASETCGIPKKNVFVFNSRGQSVPAGFESWTSLMSQGETDWERFNDKYTCESTPVARLFSSGTTGLPKALDTTHYNFIAQHTLVVEHRPRPYPLRRLVCNPLFHVSQAPRVHTSALRSGITTYIMRRFELEPWLKNVERYEITELNFVPMMVITVLSSGLATKSTFRSIRSASSGAAPLDKALQQRFQQYLADDVPFSQVWGMSETSCIATMFYYPEYDDTGSVGRFIPNCDAKLVDDNGNDVSRPGIRGELCVRGPIVIRGYFNNPKANQESWDEDGYFHTGDIGYCTEDLMFYIVDRKKELIKVRGFQVAPPELEAVLLEHPNIIDAAVIGVQRGSEESELPRAYVVLRSGTSASESEVRDFSSARLARFKNLDGGVQFVESIPKNASGKILKNQLREWAKKEMRARL</sequence>
<dbReference type="InterPro" id="IPR025110">
    <property type="entry name" value="AMP-bd_C"/>
</dbReference>
<dbReference type="FunFam" id="3.30.300.30:FF:000007">
    <property type="entry name" value="4-coumarate--CoA ligase 2"/>
    <property type="match status" value="1"/>
</dbReference>
<dbReference type="GO" id="GO:0019748">
    <property type="term" value="P:secondary metabolic process"/>
    <property type="evidence" value="ECO:0007669"/>
    <property type="project" value="TreeGrafter"/>
</dbReference>
<evidence type="ECO:0000259" key="2">
    <source>
        <dbReference type="Pfam" id="PF00501"/>
    </source>
</evidence>
<evidence type="ECO:0000259" key="3">
    <source>
        <dbReference type="Pfam" id="PF13193"/>
    </source>
</evidence>
<accession>A0A6G1FUK1</accession>
<dbReference type="Gene3D" id="3.30.300.30">
    <property type="match status" value="1"/>
</dbReference>
<dbReference type="PANTHER" id="PTHR24096:SF265">
    <property type="entry name" value="ENZYME, PUTATIVE (AFU_ORTHOLOGUE AFUA_5G14270)-RELATED"/>
    <property type="match status" value="1"/>
</dbReference>
<dbReference type="Gene3D" id="3.40.50.12780">
    <property type="entry name" value="N-terminal domain of ligase-like"/>
    <property type="match status" value="1"/>
</dbReference>
<gene>
    <name evidence="4 6" type="ORF">P152DRAFT_461574</name>
</gene>
<evidence type="ECO:0000313" key="5">
    <source>
        <dbReference type="Proteomes" id="UP000504638"/>
    </source>
</evidence>
<dbReference type="Pfam" id="PF13193">
    <property type="entry name" value="AMP-binding_C"/>
    <property type="match status" value="1"/>
</dbReference>
<dbReference type="OrthoDB" id="6509636at2759"/>
<evidence type="ECO:0000256" key="1">
    <source>
        <dbReference type="ARBA" id="ARBA00006432"/>
    </source>
</evidence>
<dbReference type="GO" id="GO:0016405">
    <property type="term" value="F:CoA-ligase activity"/>
    <property type="evidence" value="ECO:0007669"/>
    <property type="project" value="TreeGrafter"/>
</dbReference>
<dbReference type="AlphaFoldDB" id="A0A6G1FUK1"/>
<dbReference type="GeneID" id="54420728"/>
<organism evidence="4">
    <name type="scientific">Eremomyces bilateralis CBS 781.70</name>
    <dbReference type="NCBI Taxonomy" id="1392243"/>
    <lineage>
        <taxon>Eukaryota</taxon>
        <taxon>Fungi</taxon>
        <taxon>Dikarya</taxon>
        <taxon>Ascomycota</taxon>
        <taxon>Pezizomycotina</taxon>
        <taxon>Dothideomycetes</taxon>
        <taxon>Dothideomycetes incertae sedis</taxon>
        <taxon>Eremomycetales</taxon>
        <taxon>Eremomycetaceae</taxon>
        <taxon>Eremomyces</taxon>
    </lineage>
</organism>
<proteinExistence type="inferred from homology"/>
<evidence type="ECO:0000313" key="4">
    <source>
        <dbReference type="EMBL" id="KAF1809386.1"/>
    </source>
</evidence>
<dbReference type="InterPro" id="IPR000873">
    <property type="entry name" value="AMP-dep_synth/lig_dom"/>
</dbReference>
<dbReference type="EMBL" id="ML975173">
    <property type="protein sequence ID" value="KAF1809386.1"/>
    <property type="molecule type" value="Genomic_DNA"/>
</dbReference>
<reference evidence="4 6" key="1">
    <citation type="submission" date="2020-01" db="EMBL/GenBank/DDBJ databases">
        <authorList>
            <consortium name="DOE Joint Genome Institute"/>
            <person name="Haridas S."/>
            <person name="Albert R."/>
            <person name="Binder M."/>
            <person name="Bloem J."/>
            <person name="Labutti K."/>
            <person name="Salamov A."/>
            <person name="Andreopoulos B."/>
            <person name="Baker S.E."/>
            <person name="Barry K."/>
            <person name="Bills G."/>
            <person name="Bluhm B.H."/>
            <person name="Cannon C."/>
            <person name="Castanera R."/>
            <person name="Culley D.E."/>
            <person name="Daum C."/>
            <person name="Ezra D."/>
            <person name="Gonzalez J.B."/>
            <person name="Henrissat B."/>
            <person name="Kuo A."/>
            <person name="Liang C."/>
            <person name="Lipzen A."/>
            <person name="Lutzoni F."/>
            <person name="Magnuson J."/>
            <person name="Mondo S."/>
            <person name="Nolan M."/>
            <person name="Ohm R."/>
            <person name="Pangilinan J."/>
            <person name="Park H.-J."/>
            <person name="Ramirez L."/>
            <person name="Alfaro M."/>
            <person name="Sun H."/>
            <person name="Tritt A."/>
            <person name="Yoshinaga Y."/>
            <person name="Zwiers L.-H."/>
            <person name="Turgeon B.G."/>
            <person name="Goodwin S.B."/>
            <person name="Spatafora J.W."/>
            <person name="Crous P.W."/>
            <person name="Grigoriev I.V."/>
        </authorList>
    </citation>
    <scope>NUCLEOTIDE SEQUENCE</scope>
    <source>
        <strain evidence="4 6">CBS 781.70</strain>
    </source>
</reference>
<dbReference type="InterPro" id="IPR042099">
    <property type="entry name" value="ANL_N_sf"/>
</dbReference>
<dbReference type="InterPro" id="IPR045851">
    <property type="entry name" value="AMP-bd_C_sf"/>
</dbReference>
<dbReference type="RefSeq" id="XP_033531017.1">
    <property type="nucleotide sequence ID" value="XM_033680158.1"/>
</dbReference>
<dbReference type="PANTHER" id="PTHR24096">
    <property type="entry name" value="LONG-CHAIN-FATTY-ACID--COA LIGASE"/>
    <property type="match status" value="1"/>
</dbReference>